<keyword evidence="4 9" id="KW-0949">S-adenosyl-L-methionine</keyword>
<dbReference type="GO" id="GO:0005737">
    <property type="term" value="C:cytoplasm"/>
    <property type="evidence" value="ECO:0007669"/>
    <property type="project" value="UniProtKB-SubCell"/>
</dbReference>
<evidence type="ECO:0000256" key="4">
    <source>
        <dbReference type="ARBA" id="ARBA00022691"/>
    </source>
</evidence>
<evidence type="ECO:0000313" key="12">
    <source>
        <dbReference type="Proteomes" id="UP000217889"/>
    </source>
</evidence>
<dbReference type="PANTHER" id="PTHR13932">
    <property type="entry name" value="COPROPORPHYRINIGEN III OXIDASE"/>
    <property type="match status" value="1"/>
</dbReference>
<comment type="similarity">
    <text evidence="1">Belongs to the anaerobic coproporphyrinogen-III oxidase family. HemW subfamily.</text>
</comment>
<dbReference type="OrthoDB" id="9808022at2"/>
<dbReference type="GO" id="GO:0051539">
    <property type="term" value="F:4 iron, 4 sulfur cluster binding"/>
    <property type="evidence" value="ECO:0007669"/>
    <property type="project" value="UniProtKB-UniRule"/>
</dbReference>
<evidence type="ECO:0000313" key="11">
    <source>
        <dbReference type="EMBL" id="ATG54735.1"/>
    </source>
</evidence>
<name>A0A291GWY9_9MICO</name>
<dbReference type="Gene3D" id="3.20.20.70">
    <property type="entry name" value="Aldolase class I"/>
    <property type="match status" value="1"/>
</dbReference>
<dbReference type="InterPro" id="IPR004559">
    <property type="entry name" value="HemW-like"/>
</dbReference>
<evidence type="ECO:0000259" key="10">
    <source>
        <dbReference type="PROSITE" id="PS51918"/>
    </source>
</evidence>
<evidence type="ECO:0000256" key="9">
    <source>
        <dbReference type="RuleBase" id="RU364116"/>
    </source>
</evidence>
<keyword evidence="6 9" id="KW-0408">Iron</keyword>
<dbReference type="SMART" id="SM00729">
    <property type="entry name" value="Elp3"/>
    <property type="match status" value="1"/>
</dbReference>
<evidence type="ECO:0000256" key="6">
    <source>
        <dbReference type="ARBA" id="ARBA00023004"/>
    </source>
</evidence>
<evidence type="ECO:0000256" key="5">
    <source>
        <dbReference type="ARBA" id="ARBA00022723"/>
    </source>
</evidence>
<accession>A0A291GWY9</accession>
<proteinExistence type="inferred from homology"/>
<dbReference type="Proteomes" id="UP000217889">
    <property type="component" value="Chromosome"/>
</dbReference>
<dbReference type="InterPro" id="IPR007197">
    <property type="entry name" value="rSAM"/>
</dbReference>
<dbReference type="CDD" id="cd01335">
    <property type="entry name" value="Radical_SAM"/>
    <property type="match status" value="1"/>
</dbReference>
<gene>
    <name evidence="11" type="ORF">CFK41_08120</name>
</gene>
<keyword evidence="9" id="KW-0963">Cytoplasm</keyword>
<dbReference type="InterPro" id="IPR034505">
    <property type="entry name" value="Coproporphyrinogen-III_oxidase"/>
</dbReference>
<evidence type="ECO:0000256" key="2">
    <source>
        <dbReference type="ARBA" id="ARBA00017228"/>
    </source>
</evidence>
<dbReference type="InterPro" id="IPR058240">
    <property type="entry name" value="rSAM_sf"/>
</dbReference>
<feature type="domain" description="Radical SAM core" evidence="10">
    <location>
        <begin position="7"/>
        <end position="251"/>
    </location>
</feature>
<dbReference type="GO" id="GO:0004109">
    <property type="term" value="F:coproporphyrinogen oxidase activity"/>
    <property type="evidence" value="ECO:0007669"/>
    <property type="project" value="InterPro"/>
</dbReference>
<dbReference type="NCBIfam" id="TIGR00539">
    <property type="entry name" value="hemN_rel"/>
    <property type="match status" value="1"/>
</dbReference>
<dbReference type="GO" id="GO:0006779">
    <property type="term" value="P:porphyrin-containing compound biosynthetic process"/>
    <property type="evidence" value="ECO:0007669"/>
    <property type="project" value="InterPro"/>
</dbReference>
<dbReference type="KEGG" id="bgg:CFK41_08120"/>
<organism evidence="11 12">
    <name type="scientific">Brachybacterium ginsengisoli</name>
    <dbReference type="NCBI Taxonomy" id="1331682"/>
    <lineage>
        <taxon>Bacteria</taxon>
        <taxon>Bacillati</taxon>
        <taxon>Actinomycetota</taxon>
        <taxon>Actinomycetes</taxon>
        <taxon>Micrococcales</taxon>
        <taxon>Dermabacteraceae</taxon>
        <taxon>Brachybacterium</taxon>
    </lineage>
</organism>
<dbReference type="SFLD" id="SFLDG01082">
    <property type="entry name" value="B12-binding_domain_containing"/>
    <property type="match status" value="1"/>
</dbReference>
<keyword evidence="7 9" id="KW-0411">Iron-sulfur</keyword>
<comment type="subcellular location">
    <subcellularLocation>
        <location evidence="9">Cytoplasm</location>
    </subcellularLocation>
</comment>
<dbReference type="SFLD" id="SFLDG01065">
    <property type="entry name" value="anaerobic_coproporphyrinogen-I"/>
    <property type="match status" value="1"/>
</dbReference>
<keyword evidence="8 9" id="KW-0143">Chaperone</keyword>
<evidence type="ECO:0000256" key="8">
    <source>
        <dbReference type="ARBA" id="ARBA00023186"/>
    </source>
</evidence>
<keyword evidence="9" id="KW-0004">4Fe-4S</keyword>
<dbReference type="SFLD" id="SFLDS00029">
    <property type="entry name" value="Radical_SAM"/>
    <property type="match status" value="1"/>
</dbReference>
<dbReference type="InterPro" id="IPR006638">
    <property type="entry name" value="Elp3/MiaA/NifB-like_rSAM"/>
</dbReference>
<keyword evidence="5 9" id="KW-0479">Metal-binding</keyword>
<dbReference type="PROSITE" id="PS51918">
    <property type="entry name" value="RADICAL_SAM"/>
    <property type="match status" value="1"/>
</dbReference>
<dbReference type="SFLD" id="SFLDF00562">
    <property type="entry name" value="HemN-like__clustered_with_heat"/>
    <property type="match status" value="1"/>
</dbReference>
<evidence type="ECO:0000256" key="3">
    <source>
        <dbReference type="ARBA" id="ARBA00022617"/>
    </source>
</evidence>
<protein>
    <recommendedName>
        <fullName evidence="2 9">Heme chaperone HemW</fullName>
    </recommendedName>
</protein>
<evidence type="ECO:0000256" key="7">
    <source>
        <dbReference type="ARBA" id="ARBA00023014"/>
    </source>
</evidence>
<keyword evidence="12" id="KW-1185">Reference proteome</keyword>
<reference evidence="11 12" key="1">
    <citation type="journal article" date="2014" name="Int. J. Syst. Evol. Microbiol.">
        <title>Brachybacterium ginsengisoli sp. nov., isolated from soil of a ginseng field.</title>
        <authorList>
            <person name="Hoang V.A."/>
            <person name="Kim Y.J."/>
            <person name="Nguyen N.L."/>
            <person name="Yang D.C."/>
        </authorList>
    </citation>
    <scope>NUCLEOTIDE SEQUENCE [LARGE SCALE GENOMIC DNA]</scope>
    <source>
        <strain evidence="11 12">DCY80</strain>
    </source>
</reference>
<dbReference type="EMBL" id="CP023564">
    <property type="protein sequence ID" value="ATG54735.1"/>
    <property type="molecule type" value="Genomic_DNA"/>
</dbReference>
<dbReference type="GO" id="GO:0046872">
    <property type="term" value="F:metal ion binding"/>
    <property type="evidence" value="ECO:0007669"/>
    <property type="project" value="UniProtKB-UniRule"/>
</dbReference>
<sequence>MTAVDAGSTGRDLSVYIHVPFCAVRCGYCDFNTYTATELGGGGSQAEYPANAMREMDLTLARDRAEGYEYQQVSTVFFGGGTPTLLPADDLVAMLGHLRTLLPLAADAEVTTEANPDSVTRASLSRLADGGITRVSFGMQSAVPSVLATLDRTHDPEKVPQAVSWAKEAGLDVSLDLIYGTPGETLADVETSVRSALACGVDHLSAYSLIIEGNTAMARQLRRGELEAPDPDDMADKYELVDDLASADGLSWYEVSNWARTPEQRSRHNLAYWRGTDWWGIGPGAHRHRDGLRSWNVKHPSRYARMLAEGEMPVADSEHVAAEDRLVERIMLELRIADGLPIDVIPEQQRGMLAVHRERGHLEPEALDEGRAVLTRSGRLLADAVIRDLVP</sequence>
<dbReference type="InterPro" id="IPR013785">
    <property type="entry name" value="Aldolase_TIM"/>
</dbReference>
<dbReference type="RefSeq" id="WP_096799200.1">
    <property type="nucleotide sequence ID" value="NZ_CP023564.1"/>
</dbReference>
<dbReference type="PANTHER" id="PTHR13932:SF5">
    <property type="entry name" value="RADICAL S-ADENOSYL METHIONINE DOMAIN-CONTAINING PROTEIN 1, MITOCHONDRIAL"/>
    <property type="match status" value="1"/>
</dbReference>
<evidence type="ECO:0000256" key="1">
    <source>
        <dbReference type="ARBA" id="ARBA00006100"/>
    </source>
</evidence>
<comment type="function">
    <text evidence="9">Probably acts as a heme chaperone, transferring heme to an unknown acceptor. Binds one molecule of heme per monomer, possibly covalently. Binds 1 [4Fe-4S] cluster. The cluster is coordinated with 3 cysteines and an exchangeable S-adenosyl-L-methionine.</text>
</comment>
<dbReference type="Pfam" id="PF04055">
    <property type="entry name" value="Radical_SAM"/>
    <property type="match status" value="1"/>
</dbReference>
<keyword evidence="3 9" id="KW-0349">Heme</keyword>
<dbReference type="SUPFAM" id="SSF102114">
    <property type="entry name" value="Radical SAM enzymes"/>
    <property type="match status" value="1"/>
</dbReference>
<dbReference type="AlphaFoldDB" id="A0A291GWY9"/>